<dbReference type="SUPFAM" id="SSF53850">
    <property type="entry name" value="Periplasmic binding protein-like II"/>
    <property type="match status" value="1"/>
</dbReference>
<dbReference type="Proteomes" id="UP000297385">
    <property type="component" value="Unassembled WGS sequence"/>
</dbReference>
<evidence type="ECO:0000256" key="1">
    <source>
        <dbReference type="ARBA" id="ARBA00004418"/>
    </source>
</evidence>
<comment type="caution">
    <text evidence="9">The sequence shown here is derived from an EMBL/GenBank/DDBJ whole genome shotgun (WGS) entry which is preliminary data.</text>
</comment>
<dbReference type="InterPro" id="IPR015168">
    <property type="entry name" value="SsuA/THI5"/>
</dbReference>
<keyword evidence="3" id="KW-0813">Transport</keyword>
<dbReference type="PANTHER" id="PTHR30024">
    <property type="entry name" value="ALIPHATIC SULFONATES-BINDING PROTEIN-RELATED"/>
    <property type="match status" value="1"/>
</dbReference>
<dbReference type="PROSITE" id="PS51318">
    <property type="entry name" value="TAT"/>
    <property type="match status" value="1"/>
</dbReference>
<evidence type="ECO:0000256" key="7">
    <source>
        <dbReference type="SAM" id="SignalP"/>
    </source>
</evidence>
<name>A0A4Y8MKF0_9BURK</name>
<dbReference type="Pfam" id="PF09084">
    <property type="entry name" value="NMT1"/>
    <property type="match status" value="1"/>
</dbReference>
<evidence type="ECO:0000313" key="9">
    <source>
        <dbReference type="EMBL" id="TFE37950.1"/>
    </source>
</evidence>
<dbReference type="InterPro" id="IPR006311">
    <property type="entry name" value="TAT_signal"/>
</dbReference>
<dbReference type="PANTHER" id="PTHR30024:SF42">
    <property type="entry name" value="ALIPHATIC SULFONATES-BINDING PROTEIN-RELATED"/>
    <property type="match status" value="1"/>
</dbReference>
<dbReference type="GO" id="GO:0042626">
    <property type="term" value="F:ATPase-coupled transmembrane transporter activity"/>
    <property type="evidence" value="ECO:0007669"/>
    <property type="project" value="InterPro"/>
</dbReference>
<comment type="subcellular location">
    <subcellularLocation>
        <location evidence="1">Periplasm</location>
    </subcellularLocation>
</comment>
<dbReference type="GO" id="GO:0042597">
    <property type="term" value="C:periplasmic space"/>
    <property type="evidence" value="ECO:0007669"/>
    <property type="project" value="UniProtKB-SubCell"/>
</dbReference>
<dbReference type="InterPro" id="IPR001638">
    <property type="entry name" value="Solute-binding_3/MltF_N"/>
</dbReference>
<evidence type="ECO:0000256" key="5">
    <source>
        <dbReference type="ARBA" id="ARBA00055538"/>
    </source>
</evidence>
<dbReference type="GO" id="GO:0016020">
    <property type="term" value="C:membrane"/>
    <property type="evidence" value="ECO:0007669"/>
    <property type="project" value="InterPro"/>
</dbReference>
<accession>A0A4Y8MKF0</accession>
<dbReference type="EMBL" id="SNVI01000005">
    <property type="protein sequence ID" value="TFE37950.1"/>
    <property type="molecule type" value="Genomic_DNA"/>
</dbReference>
<dbReference type="NCBIfam" id="NF008588">
    <property type="entry name" value="PRK11553.1"/>
    <property type="match status" value="1"/>
</dbReference>
<sequence length="330" mass="35471">MARIDPTDARRRTLLKAAAASAATFAAGALFSAQRAQAQTQSSGKTLRIGFQKYGNFVVLKARGTLEKRLAAQGASVQWLEFPAGPQLLEGLNAGAVDVGTVGETPPIFAQAAGVDFVYIGNEPPAPKGEAIVVQHDSPIRTAAELRGKKVGLNRGSNVHFLLVKALQHAGLSYADIQPVFLTPADARAAFVQKSIDAWVIWDPYLAAIERQANARVVANGEGLVRNTQYYLAARKFADAQPQLLRELLAELDQVDRWGRDNIPAVASQLSPLIGLDAPTLEVALNRTSYGVQPIDAATLGYQQQIADTFTDLKLIPKKLVVADAKWRAV</sequence>
<evidence type="ECO:0000256" key="2">
    <source>
        <dbReference type="ARBA" id="ARBA00010742"/>
    </source>
</evidence>
<proteinExistence type="inferred from homology"/>
<dbReference type="Gene3D" id="3.40.190.10">
    <property type="entry name" value="Periplasmic binding protein-like II"/>
    <property type="match status" value="2"/>
</dbReference>
<organism evidence="9 10">
    <name type="scientific">Paraburkholderia dipogonis</name>
    <dbReference type="NCBI Taxonomy" id="1211383"/>
    <lineage>
        <taxon>Bacteria</taxon>
        <taxon>Pseudomonadati</taxon>
        <taxon>Pseudomonadota</taxon>
        <taxon>Betaproteobacteria</taxon>
        <taxon>Burkholderiales</taxon>
        <taxon>Burkholderiaceae</taxon>
        <taxon>Paraburkholderia</taxon>
    </lineage>
</organism>
<feature type="domain" description="Solute-binding protein family 3/N-terminal" evidence="8">
    <location>
        <begin position="46"/>
        <end position="262"/>
    </location>
</feature>
<dbReference type="NCBIfam" id="TIGR01728">
    <property type="entry name" value="SsuA_fam"/>
    <property type="match status" value="1"/>
</dbReference>
<dbReference type="FunFam" id="3.40.190.10:FF:000050">
    <property type="entry name" value="Sulfonate ABC transporter substrate-binding protein"/>
    <property type="match status" value="1"/>
</dbReference>
<dbReference type="InterPro" id="IPR010067">
    <property type="entry name" value="ABC_SsuA_sub-bd"/>
</dbReference>
<feature type="chain" id="PRO_5021468643" description="Putative aliphatic sulfonates-binding protein" evidence="7">
    <location>
        <begin position="39"/>
        <end position="330"/>
    </location>
</feature>
<comment type="similarity">
    <text evidence="2">Belongs to the bacterial solute-binding protein SsuA/TauA family.</text>
</comment>
<reference evidence="9 10" key="1">
    <citation type="submission" date="2019-03" db="EMBL/GenBank/DDBJ databases">
        <title>Complete Genome Sequence of Paraburkholderia dipogonis ICMP 19430T, a Nitrogen-fixing Symbiont of the South African Invasive Legume Dipogon lignosus in New Zealand.</title>
        <authorList>
            <person name="De Meyer S.E."/>
        </authorList>
    </citation>
    <scope>NUCLEOTIDE SEQUENCE [LARGE SCALE GENOMIC DNA]</scope>
    <source>
        <strain evidence="9 10">ICMP 19430</strain>
    </source>
</reference>
<evidence type="ECO:0000259" key="8">
    <source>
        <dbReference type="SMART" id="SM00062"/>
    </source>
</evidence>
<evidence type="ECO:0000256" key="4">
    <source>
        <dbReference type="ARBA" id="ARBA00022729"/>
    </source>
</evidence>
<dbReference type="SMART" id="SM00062">
    <property type="entry name" value="PBPb"/>
    <property type="match status" value="1"/>
</dbReference>
<dbReference type="CDD" id="cd13557">
    <property type="entry name" value="PBP2_SsuA"/>
    <property type="match status" value="1"/>
</dbReference>
<evidence type="ECO:0000256" key="3">
    <source>
        <dbReference type="ARBA" id="ARBA00022448"/>
    </source>
</evidence>
<comment type="function">
    <text evidence="5">Part of a binding-protein-dependent transport system for aliphatic sulfonates. Putative binding protein.</text>
</comment>
<evidence type="ECO:0000256" key="6">
    <source>
        <dbReference type="ARBA" id="ARBA00070228"/>
    </source>
</evidence>
<protein>
    <recommendedName>
        <fullName evidence="6">Putative aliphatic sulfonates-binding protein</fullName>
    </recommendedName>
</protein>
<dbReference type="AlphaFoldDB" id="A0A4Y8MKF0"/>
<feature type="signal peptide" evidence="7">
    <location>
        <begin position="1"/>
        <end position="38"/>
    </location>
</feature>
<gene>
    <name evidence="9" type="ORF">E2553_40615</name>
</gene>
<evidence type="ECO:0000313" key="10">
    <source>
        <dbReference type="Proteomes" id="UP000297385"/>
    </source>
</evidence>
<keyword evidence="4 7" id="KW-0732">Signal</keyword>